<dbReference type="PANTHER" id="PTHR28006">
    <property type="entry name" value="MONOPOLIN COMPLEX SUBUNIT CSM1"/>
    <property type="match status" value="1"/>
</dbReference>
<protein>
    <recommendedName>
        <fullName evidence="1">Monopolin complex subunit Csm1/Pcs1 C-terminal domain-containing protein</fullName>
    </recommendedName>
</protein>
<feature type="domain" description="Monopolin complex subunit Csm1/Pcs1 C-terminal" evidence="1">
    <location>
        <begin position="10"/>
        <end position="98"/>
    </location>
</feature>
<dbReference type="InterPro" id="IPR038608">
    <property type="entry name" value="Csm1/Pcs1_C_sf"/>
</dbReference>
<name>A0ABR3V9X6_9PEZI</name>
<evidence type="ECO:0000313" key="2">
    <source>
        <dbReference type="EMBL" id="KAL1838186.1"/>
    </source>
</evidence>
<organism evidence="2 3">
    <name type="scientific">Phialemonium thermophilum</name>
    <dbReference type="NCBI Taxonomy" id="223376"/>
    <lineage>
        <taxon>Eukaryota</taxon>
        <taxon>Fungi</taxon>
        <taxon>Dikarya</taxon>
        <taxon>Ascomycota</taxon>
        <taxon>Pezizomycotina</taxon>
        <taxon>Sordariomycetes</taxon>
        <taxon>Sordariomycetidae</taxon>
        <taxon>Cephalothecales</taxon>
        <taxon>Cephalothecaceae</taxon>
        <taxon>Phialemonium</taxon>
    </lineage>
</organism>
<dbReference type="EMBL" id="JAZHXJ010002515">
    <property type="protein sequence ID" value="KAL1838186.1"/>
    <property type="molecule type" value="Genomic_DNA"/>
</dbReference>
<evidence type="ECO:0000313" key="3">
    <source>
        <dbReference type="Proteomes" id="UP001586593"/>
    </source>
</evidence>
<dbReference type="Gene3D" id="3.90.1150.80">
    <property type="match status" value="1"/>
</dbReference>
<dbReference type="Pfam" id="PF12539">
    <property type="entry name" value="Csm1"/>
    <property type="match status" value="1"/>
</dbReference>
<dbReference type="InterPro" id="IPR040349">
    <property type="entry name" value="Csm1/Pcs1"/>
</dbReference>
<keyword evidence="3" id="KW-1185">Reference proteome</keyword>
<dbReference type="InterPro" id="IPR020981">
    <property type="entry name" value="Csm1/Pcs1_C"/>
</dbReference>
<reference evidence="2 3" key="1">
    <citation type="journal article" date="2024" name="Commun. Biol.">
        <title>Comparative genomic analysis of thermophilic fungi reveals convergent evolutionary adaptations and gene losses.</title>
        <authorList>
            <person name="Steindorff A.S."/>
            <person name="Aguilar-Pontes M.V."/>
            <person name="Robinson A.J."/>
            <person name="Andreopoulos B."/>
            <person name="LaButti K."/>
            <person name="Kuo A."/>
            <person name="Mondo S."/>
            <person name="Riley R."/>
            <person name="Otillar R."/>
            <person name="Haridas S."/>
            <person name="Lipzen A."/>
            <person name="Grimwood J."/>
            <person name="Schmutz J."/>
            <person name="Clum A."/>
            <person name="Reid I.D."/>
            <person name="Moisan M.C."/>
            <person name="Butler G."/>
            <person name="Nguyen T.T.M."/>
            <person name="Dewar K."/>
            <person name="Conant G."/>
            <person name="Drula E."/>
            <person name="Henrissat B."/>
            <person name="Hansel C."/>
            <person name="Singer S."/>
            <person name="Hutchinson M.I."/>
            <person name="de Vries R.P."/>
            <person name="Natvig D.O."/>
            <person name="Powell A.J."/>
            <person name="Tsang A."/>
            <person name="Grigoriev I.V."/>
        </authorList>
    </citation>
    <scope>NUCLEOTIDE SEQUENCE [LARGE SCALE GENOMIC DNA]</scope>
    <source>
        <strain evidence="2 3">ATCC 24622</strain>
    </source>
</reference>
<dbReference type="Proteomes" id="UP001586593">
    <property type="component" value="Unassembled WGS sequence"/>
</dbReference>
<comment type="caution">
    <text evidence="2">The sequence shown here is derived from an EMBL/GenBank/DDBJ whole genome shotgun (WGS) entry which is preliminary data.</text>
</comment>
<dbReference type="PANTHER" id="PTHR28006:SF1">
    <property type="entry name" value="MONOPOLIN COMPLEX SUBUNIT CSM1"/>
    <property type="match status" value="1"/>
</dbReference>
<accession>A0ABR3V9X6</accession>
<dbReference type="CDD" id="cd23787">
    <property type="entry name" value="RWD_CSM1"/>
    <property type="match status" value="1"/>
</dbReference>
<proteinExistence type="predicted"/>
<sequence>MSVGSAGLMQMKEDLYGDLTGLIVRAVKREGGEDVFDCIQTGRNGTLHFKLSIANDAASSEAFDDAQYLYMPQLDPARDADLIAVLPDYLVEEISFPRAHAAKFYARVMKSLNERPEE</sequence>
<evidence type="ECO:0000259" key="1">
    <source>
        <dbReference type="Pfam" id="PF12539"/>
    </source>
</evidence>
<gene>
    <name evidence="2" type="ORF">VTK73DRAFT_4431</name>
</gene>